<dbReference type="Proteomes" id="UP000288197">
    <property type="component" value="Unassembled WGS sequence"/>
</dbReference>
<name>A0A369AQC0_9ENTE</name>
<dbReference type="SUPFAM" id="SSF116734">
    <property type="entry name" value="DNA methylase specificity domain"/>
    <property type="match status" value="1"/>
</dbReference>
<keyword evidence="4" id="KW-1185">Reference proteome</keyword>
<protein>
    <recommendedName>
        <fullName evidence="5">Type I restriction modification DNA specificity protein</fullName>
    </recommendedName>
</protein>
<dbReference type="GeneID" id="63147529"/>
<keyword evidence="1" id="KW-0680">Restriction system</keyword>
<dbReference type="RefSeq" id="WP_114290533.1">
    <property type="nucleotide sequence ID" value="NZ_NGJX01000019.1"/>
</dbReference>
<gene>
    <name evidence="3" type="ORF">CBF32_12740</name>
</gene>
<keyword evidence="2" id="KW-0238">DNA-binding</keyword>
<reference evidence="3 4" key="1">
    <citation type="submission" date="2017-05" db="EMBL/GenBank/DDBJ databases">
        <title>Vagococcus spp. assemblies.</title>
        <authorList>
            <person name="Gulvik C.A."/>
        </authorList>
    </citation>
    <scope>NUCLEOTIDE SEQUENCE [LARGE SCALE GENOMIC DNA]</scope>
    <source>
        <strain evidence="3 4">NCFB 2497</strain>
    </source>
</reference>
<evidence type="ECO:0000256" key="2">
    <source>
        <dbReference type="ARBA" id="ARBA00023125"/>
    </source>
</evidence>
<dbReference type="Gene3D" id="3.90.220.20">
    <property type="entry name" value="DNA methylase specificity domains"/>
    <property type="match status" value="1"/>
</dbReference>
<evidence type="ECO:0000313" key="4">
    <source>
        <dbReference type="Proteomes" id="UP000288197"/>
    </source>
</evidence>
<dbReference type="AlphaFoldDB" id="A0A369AQC0"/>
<sequence length="193" mass="21764">MKNNSIIKLNELAEFISGKNNNRLTDTVEEYSIQDFEYDLLHPYKQQGNSSSSKDSSTITPGDIIINLQTGKAAVAGLNSSKKHFPQQFSKIILKKDIPSFYILYLINEDRNFQKEKLIYSTGSVIKRLSNNGLGQCSVKRLPLNEEKTIGDIYINAVNMHTQTIEQANKLLSLNLETLNKYVNSNNSSKEGK</sequence>
<organism evidence="3 4">
    <name type="scientific">Vagococcus fluvialis</name>
    <dbReference type="NCBI Taxonomy" id="2738"/>
    <lineage>
        <taxon>Bacteria</taxon>
        <taxon>Bacillati</taxon>
        <taxon>Bacillota</taxon>
        <taxon>Bacilli</taxon>
        <taxon>Lactobacillales</taxon>
        <taxon>Enterococcaceae</taxon>
        <taxon>Vagococcus</taxon>
    </lineage>
</organism>
<evidence type="ECO:0000256" key="1">
    <source>
        <dbReference type="ARBA" id="ARBA00022747"/>
    </source>
</evidence>
<dbReference type="GO" id="GO:0009307">
    <property type="term" value="P:DNA restriction-modification system"/>
    <property type="evidence" value="ECO:0007669"/>
    <property type="project" value="UniProtKB-KW"/>
</dbReference>
<proteinExistence type="predicted"/>
<dbReference type="InterPro" id="IPR044946">
    <property type="entry name" value="Restrct_endonuc_typeI_TRD_sf"/>
</dbReference>
<comment type="caution">
    <text evidence="3">The sequence shown here is derived from an EMBL/GenBank/DDBJ whole genome shotgun (WGS) entry which is preliminary data.</text>
</comment>
<dbReference type="GO" id="GO:0003677">
    <property type="term" value="F:DNA binding"/>
    <property type="evidence" value="ECO:0007669"/>
    <property type="project" value="UniProtKB-KW"/>
</dbReference>
<evidence type="ECO:0000313" key="3">
    <source>
        <dbReference type="EMBL" id="RST98662.1"/>
    </source>
</evidence>
<dbReference type="EMBL" id="NGJX01000019">
    <property type="protein sequence ID" value="RST98662.1"/>
    <property type="molecule type" value="Genomic_DNA"/>
</dbReference>
<accession>A0A369AQC0</accession>
<evidence type="ECO:0008006" key="5">
    <source>
        <dbReference type="Google" id="ProtNLM"/>
    </source>
</evidence>